<dbReference type="InterPro" id="IPR011990">
    <property type="entry name" value="TPR-like_helical_dom_sf"/>
</dbReference>
<dbReference type="InterPro" id="IPR019734">
    <property type="entry name" value="TPR_rpt"/>
</dbReference>
<dbReference type="SMART" id="SM00421">
    <property type="entry name" value="HTH_LUXR"/>
    <property type="match status" value="1"/>
</dbReference>
<evidence type="ECO:0000259" key="1">
    <source>
        <dbReference type="PROSITE" id="PS50043"/>
    </source>
</evidence>
<protein>
    <recommendedName>
        <fullName evidence="1">HTH luxR-type domain-containing protein</fullName>
    </recommendedName>
</protein>
<dbReference type="Pfam" id="PF13424">
    <property type="entry name" value="TPR_12"/>
    <property type="match status" value="1"/>
</dbReference>
<dbReference type="SUPFAM" id="SSF52540">
    <property type="entry name" value="P-loop containing nucleoside triphosphate hydrolases"/>
    <property type="match status" value="1"/>
</dbReference>
<dbReference type="InterPro" id="IPR027417">
    <property type="entry name" value="P-loop_NTPase"/>
</dbReference>
<dbReference type="Pfam" id="PF00931">
    <property type="entry name" value="NB-ARC"/>
    <property type="match status" value="1"/>
</dbReference>
<dbReference type="CDD" id="cd06170">
    <property type="entry name" value="LuxR_C_like"/>
    <property type="match status" value="1"/>
</dbReference>
<accession>A0A8J3N4Q0</accession>
<organism evidence="2 3">
    <name type="scientific">Reticulibacter mediterranei</name>
    <dbReference type="NCBI Taxonomy" id="2778369"/>
    <lineage>
        <taxon>Bacteria</taxon>
        <taxon>Bacillati</taxon>
        <taxon>Chloroflexota</taxon>
        <taxon>Ktedonobacteria</taxon>
        <taxon>Ktedonobacterales</taxon>
        <taxon>Reticulibacteraceae</taxon>
        <taxon>Reticulibacter</taxon>
    </lineage>
</organism>
<keyword evidence="3" id="KW-1185">Reference proteome</keyword>
<reference evidence="2" key="1">
    <citation type="submission" date="2020-10" db="EMBL/GenBank/DDBJ databases">
        <title>Taxonomic study of unclassified bacteria belonging to the class Ktedonobacteria.</title>
        <authorList>
            <person name="Yabe S."/>
            <person name="Wang C.M."/>
            <person name="Zheng Y."/>
            <person name="Sakai Y."/>
            <person name="Cavaletti L."/>
            <person name="Monciardini P."/>
            <person name="Donadio S."/>
        </authorList>
    </citation>
    <scope>NUCLEOTIDE SEQUENCE</scope>
    <source>
        <strain evidence="2">ID150040</strain>
    </source>
</reference>
<name>A0A8J3N4Q0_9CHLR</name>
<gene>
    <name evidence="2" type="ORF">KSF_083220</name>
</gene>
<sequence>MSQNVENRPDTRLPIPLTTLIGREREVTEGLRLLQQNEVRLLTLSGPGGVGKTRLAVTLAHQVRQNFADGVHFISFASIHDAAFVLPSIAQALRLQGGGSFSPLEHVKSFLQEKQILLLLDCFEQVISAAPLVVDLLTTCPLLKIVVTSRETLHVRGERILSLSPLPLPDVQLLADETVAQYSSVALFVERAQEAYPAFQLSAENAPIVAEICRRLDGLPLALELAAARIRLLSPQELLERLTRRLPLLTDGPRDLPPRQQALRTTIQWSYDLLSADEQRLFRIITSFACGCTLSTLEAIYGMLDGEVSFVVEGVSSLLNKHLLYQEEQGERQLLMLATIREYGRELLLACDEWEEVMNRQAEYYVQLVEEAANLAYGSEQERAFDRLEGERENLRAVLRWLVERGGAMEMALRLIGALSQFWLVRWYISAERHWVEQALADGADVAPAIRALALRAAGWLAFVQDDGIRAEQHYRESLKLYEELGEPRGQAATLHWLGSLALTMRNDSETARSLLDASYALAVSANDRVAQELVYTTRGNMALNQGDFNTAQTCFEHSLVLSKAINNKKHLARALRGLGHTRLMQDDVEGARAYIEESLALSREVKDLLHTAYALDLLGLLTLAQNDATQARTLLEEALVCTRTLGVQRRVAYALAHVARAAAVQGDIEGARSRYEESLCLFREVGDATGAAASLQDWGVLLARQGNLQGCARLWGAAQDMLDRIDPAKPLPFSLSIERITDTEYEHMLAEVRAQLGTQAFATAWEEGRTMTPERILADQPTNHIIVQPTRKSNLTDRESEVLALVAQGRTDAQIAEALVISPRTVHAHLRTIYRKIGVTSRFAAIHYWSNPPTS</sequence>
<dbReference type="InterPro" id="IPR000792">
    <property type="entry name" value="Tscrpt_reg_LuxR_C"/>
</dbReference>
<feature type="domain" description="HTH luxR-type" evidence="1">
    <location>
        <begin position="789"/>
        <end position="854"/>
    </location>
</feature>
<dbReference type="SUPFAM" id="SSF48452">
    <property type="entry name" value="TPR-like"/>
    <property type="match status" value="2"/>
</dbReference>
<dbReference type="Gene3D" id="1.25.40.10">
    <property type="entry name" value="Tetratricopeptide repeat domain"/>
    <property type="match status" value="2"/>
</dbReference>
<comment type="caution">
    <text evidence="2">The sequence shown here is derived from an EMBL/GenBank/DDBJ whole genome shotgun (WGS) entry which is preliminary data.</text>
</comment>
<proteinExistence type="predicted"/>
<dbReference type="AlphaFoldDB" id="A0A8J3N4Q0"/>
<dbReference type="SMART" id="SM00028">
    <property type="entry name" value="TPR"/>
    <property type="match status" value="5"/>
</dbReference>
<dbReference type="RefSeq" id="WP_220209031.1">
    <property type="nucleotide sequence ID" value="NZ_BNJK01000002.1"/>
</dbReference>
<dbReference type="PRINTS" id="PR00038">
    <property type="entry name" value="HTHLUXR"/>
</dbReference>
<dbReference type="EMBL" id="BNJK01000002">
    <property type="protein sequence ID" value="GHO98274.1"/>
    <property type="molecule type" value="Genomic_DNA"/>
</dbReference>
<dbReference type="PANTHER" id="PTHR47691:SF3">
    <property type="entry name" value="HTH-TYPE TRANSCRIPTIONAL REGULATOR RV0890C-RELATED"/>
    <property type="match status" value="1"/>
</dbReference>
<evidence type="ECO:0000313" key="2">
    <source>
        <dbReference type="EMBL" id="GHO98274.1"/>
    </source>
</evidence>
<dbReference type="PANTHER" id="PTHR47691">
    <property type="entry name" value="REGULATOR-RELATED"/>
    <property type="match status" value="1"/>
</dbReference>
<evidence type="ECO:0000313" key="3">
    <source>
        <dbReference type="Proteomes" id="UP000597444"/>
    </source>
</evidence>
<dbReference type="Proteomes" id="UP000597444">
    <property type="component" value="Unassembled WGS sequence"/>
</dbReference>
<dbReference type="Gene3D" id="1.10.10.10">
    <property type="entry name" value="Winged helix-like DNA-binding domain superfamily/Winged helix DNA-binding domain"/>
    <property type="match status" value="1"/>
</dbReference>
<dbReference type="InterPro" id="IPR036388">
    <property type="entry name" value="WH-like_DNA-bd_sf"/>
</dbReference>
<dbReference type="InterPro" id="IPR002182">
    <property type="entry name" value="NB-ARC"/>
</dbReference>
<dbReference type="GO" id="GO:0006355">
    <property type="term" value="P:regulation of DNA-templated transcription"/>
    <property type="evidence" value="ECO:0007669"/>
    <property type="project" value="InterPro"/>
</dbReference>
<dbReference type="PROSITE" id="PS50043">
    <property type="entry name" value="HTH_LUXR_2"/>
    <property type="match status" value="1"/>
</dbReference>
<dbReference type="GO" id="GO:0003677">
    <property type="term" value="F:DNA binding"/>
    <property type="evidence" value="ECO:0007669"/>
    <property type="project" value="InterPro"/>
</dbReference>
<dbReference type="GO" id="GO:0043531">
    <property type="term" value="F:ADP binding"/>
    <property type="evidence" value="ECO:0007669"/>
    <property type="project" value="InterPro"/>
</dbReference>
<dbReference type="Gene3D" id="3.40.50.300">
    <property type="entry name" value="P-loop containing nucleotide triphosphate hydrolases"/>
    <property type="match status" value="1"/>
</dbReference>
<dbReference type="Pfam" id="PF00196">
    <property type="entry name" value="GerE"/>
    <property type="match status" value="1"/>
</dbReference>
<dbReference type="SUPFAM" id="SSF46894">
    <property type="entry name" value="C-terminal effector domain of the bipartite response regulators"/>
    <property type="match status" value="1"/>
</dbReference>
<dbReference type="InterPro" id="IPR016032">
    <property type="entry name" value="Sig_transdc_resp-reg_C-effctor"/>
</dbReference>
<dbReference type="PRINTS" id="PR00364">
    <property type="entry name" value="DISEASERSIST"/>
</dbReference>